<protein>
    <recommendedName>
        <fullName evidence="10">Flagellar protein FliL</fullName>
    </recommendedName>
</protein>
<dbReference type="OrthoDB" id="7619358at2"/>
<dbReference type="GO" id="GO:0005886">
    <property type="term" value="C:plasma membrane"/>
    <property type="evidence" value="ECO:0007669"/>
    <property type="project" value="UniProtKB-SubCell"/>
</dbReference>
<organism evidence="11 12">
    <name type="scientific">Shimia isoporae</name>
    <dbReference type="NCBI Taxonomy" id="647720"/>
    <lineage>
        <taxon>Bacteria</taxon>
        <taxon>Pseudomonadati</taxon>
        <taxon>Pseudomonadota</taxon>
        <taxon>Alphaproteobacteria</taxon>
        <taxon>Rhodobacterales</taxon>
        <taxon>Roseobacteraceae</taxon>
    </lineage>
</organism>
<dbReference type="GO" id="GO:0006935">
    <property type="term" value="P:chemotaxis"/>
    <property type="evidence" value="ECO:0007669"/>
    <property type="project" value="UniProtKB-KW"/>
</dbReference>
<comment type="function">
    <text evidence="1 10">Controls the rotational direction of flagella during chemotaxis.</text>
</comment>
<keyword evidence="5 10" id="KW-0145">Chemotaxis</keyword>
<evidence type="ECO:0000313" key="12">
    <source>
        <dbReference type="Proteomes" id="UP000295673"/>
    </source>
</evidence>
<sequence length="164" mass="17540">MTDTNVETEETPKKASKLPLIIGLALALIGGGGGFYAVYSGMLFGSEPAAAEATAESENAPDALPDVGYVALSPFIVSLTSDGPASLLRFAAQLEVPKEHLEEVERVKPRIVDVLNGYLRALSAEDIESPDALVQLRAQMLRRVQIVTGSERVLDLLVMEFVLS</sequence>
<evidence type="ECO:0000256" key="2">
    <source>
        <dbReference type="ARBA" id="ARBA00004162"/>
    </source>
</evidence>
<keyword evidence="4" id="KW-1003">Cell membrane</keyword>
<dbReference type="GO" id="GO:0009425">
    <property type="term" value="C:bacterial-type flagellum basal body"/>
    <property type="evidence" value="ECO:0007669"/>
    <property type="project" value="InterPro"/>
</dbReference>
<keyword evidence="6 10" id="KW-0812">Transmembrane</keyword>
<evidence type="ECO:0000256" key="1">
    <source>
        <dbReference type="ARBA" id="ARBA00002254"/>
    </source>
</evidence>
<evidence type="ECO:0000256" key="6">
    <source>
        <dbReference type="ARBA" id="ARBA00022692"/>
    </source>
</evidence>
<comment type="similarity">
    <text evidence="3 10">Belongs to the FliL family.</text>
</comment>
<dbReference type="PANTHER" id="PTHR35091:SF2">
    <property type="entry name" value="FLAGELLAR PROTEIN FLIL"/>
    <property type="match status" value="1"/>
</dbReference>
<evidence type="ECO:0000256" key="8">
    <source>
        <dbReference type="ARBA" id="ARBA00022989"/>
    </source>
</evidence>
<feature type="transmembrane region" description="Helical" evidence="10">
    <location>
        <begin position="20"/>
        <end position="39"/>
    </location>
</feature>
<evidence type="ECO:0000256" key="4">
    <source>
        <dbReference type="ARBA" id="ARBA00022475"/>
    </source>
</evidence>
<evidence type="ECO:0000256" key="10">
    <source>
        <dbReference type="RuleBase" id="RU364125"/>
    </source>
</evidence>
<dbReference type="InterPro" id="IPR005503">
    <property type="entry name" value="FliL"/>
</dbReference>
<comment type="subcellular location">
    <subcellularLocation>
        <location evidence="10">Cell inner membrane</location>
    </subcellularLocation>
    <subcellularLocation>
        <location evidence="2">Cell membrane</location>
        <topology evidence="2">Single-pass membrane protein</topology>
    </subcellularLocation>
</comment>
<keyword evidence="11" id="KW-0966">Cell projection</keyword>
<keyword evidence="11" id="KW-0282">Flagellum</keyword>
<evidence type="ECO:0000256" key="3">
    <source>
        <dbReference type="ARBA" id="ARBA00008281"/>
    </source>
</evidence>
<dbReference type="Pfam" id="PF03748">
    <property type="entry name" value="FliL"/>
    <property type="match status" value="1"/>
</dbReference>
<dbReference type="Proteomes" id="UP000295673">
    <property type="component" value="Unassembled WGS sequence"/>
</dbReference>
<dbReference type="GO" id="GO:0071978">
    <property type="term" value="P:bacterial-type flagellum-dependent swarming motility"/>
    <property type="evidence" value="ECO:0007669"/>
    <property type="project" value="TreeGrafter"/>
</dbReference>
<dbReference type="RefSeq" id="WP_132860795.1">
    <property type="nucleotide sequence ID" value="NZ_SMGR01000002.1"/>
</dbReference>
<accession>A0A4R1N4D0</accession>
<evidence type="ECO:0000256" key="7">
    <source>
        <dbReference type="ARBA" id="ARBA00022779"/>
    </source>
</evidence>
<dbReference type="EMBL" id="SMGR01000002">
    <property type="protein sequence ID" value="TCL01435.1"/>
    <property type="molecule type" value="Genomic_DNA"/>
</dbReference>
<gene>
    <name evidence="11" type="ORF">BXY66_2750</name>
</gene>
<dbReference type="AlphaFoldDB" id="A0A4R1N4D0"/>
<dbReference type="PANTHER" id="PTHR35091">
    <property type="entry name" value="FLAGELLAR PROTEIN FLIL"/>
    <property type="match status" value="1"/>
</dbReference>
<keyword evidence="11" id="KW-0969">Cilium</keyword>
<evidence type="ECO:0000256" key="9">
    <source>
        <dbReference type="ARBA" id="ARBA00023136"/>
    </source>
</evidence>
<comment type="caution">
    <text evidence="11">The sequence shown here is derived from an EMBL/GenBank/DDBJ whole genome shotgun (WGS) entry which is preliminary data.</text>
</comment>
<keyword evidence="9 10" id="KW-0472">Membrane</keyword>
<keyword evidence="7 10" id="KW-0283">Flagellar rotation</keyword>
<evidence type="ECO:0000313" key="11">
    <source>
        <dbReference type="EMBL" id="TCL01435.1"/>
    </source>
</evidence>
<keyword evidence="12" id="KW-1185">Reference proteome</keyword>
<evidence type="ECO:0000256" key="5">
    <source>
        <dbReference type="ARBA" id="ARBA00022500"/>
    </source>
</evidence>
<keyword evidence="10" id="KW-0997">Cell inner membrane</keyword>
<keyword evidence="8 10" id="KW-1133">Transmembrane helix</keyword>
<reference evidence="11 12" key="1">
    <citation type="submission" date="2019-03" db="EMBL/GenBank/DDBJ databases">
        <title>Genomic Encyclopedia of Archaeal and Bacterial Type Strains, Phase II (KMG-II): from individual species to whole genera.</title>
        <authorList>
            <person name="Goeker M."/>
        </authorList>
    </citation>
    <scope>NUCLEOTIDE SEQUENCE [LARGE SCALE GENOMIC DNA]</scope>
    <source>
        <strain evidence="11 12">DSM 26433</strain>
    </source>
</reference>
<name>A0A4R1N4D0_9RHOB</name>
<proteinExistence type="inferred from homology"/>